<dbReference type="PROSITE" id="PS51172">
    <property type="entry name" value="CBM3"/>
    <property type="match status" value="3"/>
</dbReference>
<dbReference type="PANTHER" id="PTHR32305">
    <property type="match status" value="1"/>
</dbReference>
<dbReference type="InterPro" id="IPR050708">
    <property type="entry name" value="T6SS_VgrG/RHS"/>
</dbReference>
<dbReference type="Proteomes" id="UP000184038">
    <property type="component" value="Unassembled WGS sequence"/>
</dbReference>
<dbReference type="InterPro" id="IPR006530">
    <property type="entry name" value="YD"/>
</dbReference>
<dbReference type="OrthoDB" id="9815752at2"/>
<keyword evidence="1" id="KW-0677">Repeat</keyword>
<dbReference type="PANTHER" id="PTHR32305:SF15">
    <property type="entry name" value="PROTEIN RHSA-RELATED"/>
    <property type="match status" value="1"/>
</dbReference>
<dbReference type="NCBIfam" id="TIGR01643">
    <property type="entry name" value="YD_repeat_2x"/>
    <property type="match status" value="21"/>
</dbReference>
<keyword evidence="3" id="KW-1133">Transmembrane helix</keyword>
<feature type="transmembrane region" description="Helical" evidence="3">
    <location>
        <begin position="2317"/>
        <end position="2336"/>
    </location>
</feature>
<dbReference type="GO" id="GO:0030248">
    <property type="term" value="F:cellulose binding"/>
    <property type="evidence" value="ECO:0007669"/>
    <property type="project" value="InterPro"/>
</dbReference>
<feature type="domain" description="CBM3" evidence="5">
    <location>
        <begin position="867"/>
        <end position="1018"/>
    </location>
</feature>
<dbReference type="InterPro" id="IPR045351">
    <property type="entry name" value="DUF6531"/>
</dbReference>
<feature type="chain" id="PRO_5012252349" evidence="4">
    <location>
        <begin position="38"/>
        <end position="2511"/>
    </location>
</feature>
<feature type="region of interest" description="Disordered" evidence="2">
    <location>
        <begin position="1201"/>
        <end position="1236"/>
    </location>
</feature>
<evidence type="ECO:0000256" key="1">
    <source>
        <dbReference type="ARBA" id="ARBA00022737"/>
    </source>
</evidence>
<feature type="region of interest" description="Disordered" evidence="2">
    <location>
        <begin position="590"/>
        <end position="634"/>
    </location>
</feature>
<feature type="region of interest" description="Disordered" evidence="2">
    <location>
        <begin position="823"/>
        <end position="861"/>
    </location>
</feature>
<dbReference type="Gene3D" id="2.60.40.710">
    <property type="entry name" value="Endoglucanase-like"/>
    <property type="match status" value="3"/>
</dbReference>
<dbReference type="Gene3D" id="2.180.10.10">
    <property type="entry name" value="RHS repeat-associated core"/>
    <property type="match status" value="5"/>
</dbReference>
<feature type="domain" description="CBM3" evidence="5">
    <location>
        <begin position="1036"/>
        <end position="1196"/>
    </location>
</feature>
<evidence type="ECO:0000259" key="5">
    <source>
        <dbReference type="PROSITE" id="PS51172"/>
    </source>
</evidence>
<dbReference type="Pfam" id="PF20148">
    <property type="entry name" value="DUF6531"/>
    <property type="match status" value="1"/>
</dbReference>
<dbReference type="GO" id="GO:0005975">
    <property type="term" value="P:carbohydrate metabolic process"/>
    <property type="evidence" value="ECO:0007669"/>
    <property type="project" value="InterPro"/>
</dbReference>
<organism evidence="6 7">
    <name type="scientific">Anaerosporobacter mobilis DSM 15930</name>
    <dbReference type="NCBI Taxonomy" id="1120996"/>
    <lineage>
        <taxon>Bacteria</taxon>
        <taxon>Bacillati</taxon>
        <taxon>Bacillota</taxon>
        <taxon>Clostridia</taxon>
        <taxon>Lachnospirales</taxon>
        <taxon>Lachnospiraceae</taxon>
        <taxon>Anaerosporobacter</taxon>
    </lineage>
</organism>
<keyword evidence="7" id="KW-1185">Reference proteome</keyword>
<dbReference type="InterPro" id="IPR036966">
    <property type="entry name" value="CBM3_sf"/>
</dbReference>
<evidence type="ECO:0000256" key="3">
    <source>
        <dbReference type="SAM" id="Phobius"/>
    </source>
</evidence>
<accession>A0A1M7MAL4</accession>
<name>A0A1M7MAL4_9FIRM</name>
<feature type="compositionally biased region" description="Polar residues" evidence="2">
    <location>
        <begin position="595"/>
        <end position="605"/>
    </location>
</feature>
<evidence type="ECO:0000313" key="6">
    <source>
        <dbReference type="EMBL" id="SHM87766.1"/>
    </source>
</evidence>
<proteinExistence type="predicted"/>
<dbReference type="Pfam" id="PF05593">
    <property type="entry name" value="RHS_repeat"/>
    <property type="match status" value="8"/>
</dbReference>
<keyword evidence="3" id="KW-0472">Membrane</keyword>
<dbReference type="EMBL" id="FRCP01000020">
    <property type="protein sequence ID" value="SHM87766.1"/>
    <property type="molecule type" value="Genomic_DNA"/>
</dbReference>
<dbReference type="STRING" id="1120996.SAMN02746066_03704"/>
<keyword evidence="3" id="KW-0812">Transmembrane</keyword>
<dbReference type="Pfam" id="PF00942">
    <property type="entry name" value="CBM_3"/>
    <property type="match status" value="3"/>
</dbReference>
<evidence type="ECO:0000256" key="4">
    <source>
        <dbReference type="SAM" id="SignalP"/>
    </source>
</evidence>
<dbReference type="Pfam" id="PF25023">
    <property type="entry name" value="TEN_YD-shell"/>
    <property type="match status" value="4"/>
</dbReference>
<feature type="compositionally biased region" description="Polar residues" evidence="2">
    <location>
        <begin position="1221"/>
        <end position="1236"/>
    </location>
</feature>
<protein>
    <submittedName>
        <fullName evidence="6">RHS repeat-associated core domain-containing protein</fullName>
    </submittedName>
</protein>
<evidence type="ECO:0000256" key="2">
    <source>
        <dbReference type="SAM" id="MobiDB-lite"/>
    </source>
</evidence>
<dbReference type="InterPro" id="IPR031325">
    <property type="entry name" value="RHS_repeat"/>
</dbReference>
<dbReference type="RefSeq" id="WP_073290058.1">
    <property type="nucleotide sequence ID" value="NZ_FRCP01000020.1"/>
</dbReference>
<keyword evidence="4" id="KW-0732">Signal</keyword>
<dbReference type="SUPFAM" id="SSF49384">
    <property type="entry name" value="Carbohydrate-binding domain"/>
    <property type="match status" value="3"/>
</dbReference>
<reference evidence="6 7" key="1">
    <citation type="submission" date="2016-11" db="EMBL/GenBank/DDBJ databases">
        <authorList>
            <person name="Jaros S."/>
            <person name="Januszkiewicz K."/>
            <person name="Wedrychowicz H."/>
        </authorList>
    </citation>
    <scope>NUCLEOTIDE SEQUENCE [LARGE SCALE GENOMIC DNA]</scope>
    <source>
        <strain evidence="6 7">DSM 15930</strain>
    </source>
</reference>
<feature type="domain" description="CBM3" evidence="5">
    <location>
        <begin position="667"/>
        <end position="823"/>
    </location>
</feature>
<dbReference type="InterPro" id="IPR056823">
    <property type="entry name" value="TEN-like_YD-shell"/>
</dbReference>
<feature type="compositionally biased region" description="Basic and acidic residues" evidence="2">
    <location>
        <begin position="606"/>
        <end position="623"/>
    </location>
</feature>
<dbReference type="SMART" id="SM01067">
    <property type="entry name" value="CBM_3"/>
    <property type="match status" value="3"/>
</dbReference>
<dbReference type="InterPro" id="IPR008965">
    <property type="entry name" value="CBM2/CBM3_carb-bd_dom_sf"/>
</dbReference>
<feature type="compositionally biased region" description="Gly residues" evidence="2">
    <location>
        <begin position="835"/>
        <end position="851"/>
    </location>
</feature>
<evidence type="ECO:0000313" key="7">
    <source>
        <dbReference type="Proteomes" id="UP000184038"/>
    </source>
</evidence>
<dbReference type="InterPro" id="IPR001956">
    <property type="entry name" value="CBM3"/>
</dbReference>
<gene>
    <name evidence="6" type="ORF">SAMN02746066_03704</name>
</gene>
<dbReference type="NCBIfam" id="TIGR03696">
    <property type="entry name" value="Rhs_assc_core"/>
    <property type="match status" value="1"/>
</dbReference>
<feature type="signal peptide" evidence="4">
    <location>
        <begin position="1"/>
        <end position="37"/>
    </location>
</feature>
<sequence length="2511" mass="278690">MELLKAKKAMFKRLLCLLLCVTIVTTGIPIYSSTAHAAEAQTKFVKAEPEVFVPSSGEKAKITFNLESKRSVNIYVKDGKKVIANIVKDKEYKGGYVTHEVQWDGKDDNGNYVNSGTYKIIVEPVGKYSKYKSITSVSVVGDSNEAIYIAPNTQGDVFKVYGKGGSKQGIKSVNLSVKKNGKSGDSITATVGNNLWYAEVSMASYSLYDLNATIKSSSGTTTSSISAVMHTFRVTDRLEYLASAYYGDYKKDSVIRRDNGIYETYKNSGELVGSNLLIINPSKDIKQEITSNNTATNQHLGIIDQLQRTASMNPVSLTMGNNFYENEDLSIDGYTPLVLSRSYNSMGESFHENGMNWTNSYTYFLQDLGNTIAIRFEDGHIEYYTKNEDGTFAKPEGLARELKTNSDGTYTLTVDGTSIYEFTANGKIKEIKDLNGNTTTFTYTDGLLSKIENISGYFTFTYNTDGTIKSVKDSGSREIKYGYTDGLLTSYTDAEGNKTTYSYDSYNRLSKVVSAEKVVLYEIVYDTSDRVTTKTIQGSTYTYSNNDKGRTIQCTEPNGNKITFRYTSDYRIESEEYSDGTIKYYYKEDSEKTDSGNAKASSQSSKKTEKVSNTDKAEADQNKTENTNNTEPKAIALSTATKAQEEVQIEEQDATVEEGENNDISNILELKTKNMNVGTGAVENNTLYPQFHIINTSDADIDLSDVTLRYYFTIDGEMPLKFYCDYASIHDTNVIAKNITGKFVKLDTPVDGADYYMEVGFTSGAGKLKPGSYTDIHTRIGKSDWSVFKPGDDYSQNTSGDLTYFDQVDMFYQGTLVWGKGSISGEGSEGPSDGNNGGGNNNGGNNNGGNNSGNSSPEEEEIIPKGKNNLKLKMYNTGNNGSYANTIHPLMKLVNMGENMVKLSDVTIRYYYTADDDKAQNFWCDWSSAGASNITGTFNKMEESFEGADSYLEIGFTEGASYIDIGATIDIHTRFAKDGWGNYDLTNDHSINPGTEYVDWKKVDVFVDGVKVWGEDLIPSEEEELEVEHMDYADSTYTPVRAEMYNNNRESRSNQISPNFRIYNTQEEPIKLSDLRLNYYYTADGPEEQIFEVDWAGIGNRFQTSVNKSDITCNFTEVNDSNLETKCVADIGFTREDIVINPGEYLELKVRIHRQAWTKYVQSNDFSLNSESKTYEEWKKIAVFIDDRWAYGSIPLSYTQIIDPDPNEEEDTQYPVESKESYGSSTDKAGNSTGYTYDDNGNITSVVDAMGNTTTNTYNKRGQITSTTDALCNTTKYDYDSKGNLTSVTDALGNTTKYTYNSKGYLTKETRADGSTETRTYDSKGNIETITDGEGNTVTYDYDVLNQVTNYTDANGGITKYAYSLNGNVTKITDALGNEAKTSYNKDGQVLTETDKNGGITSYAYDKTTGYLSQTTNALAGKESYQYDKMGNLSKVTAPDGGIITYTYDVFGRVESETDALGGKITYTYDKNGNTLQEKDELGNVTTYTYDKLERVITQTDAAKNTITYEYDALGRTVKETDAQGGETKYTYDKLGNVVGTTDANGQVTKDTYNKVGLLESTTDAEGNKISYEYDAEGRRTKETDAEGNATTWKYDKNGNITKTTDANGHSTSYTYDKENQVTSIKDAEGNMIQYEYDASGNTTSETDVLGYKTSYTYDALGNQTSITNALGKVSKNEYNSSSLLTKETDANGNVTTYEYDKNGNLSKKADALGAVISYTYDKASQLIEEVDALGSKTTYTHDTRGNVLVKTDAKGNKTSYDYNKSGNLTKVTDASVNGGIDTGNVTKYSYDKLGNLTEQKRVGKSSDKDQTTTYEYDKNGNLTKLTDPTGESITYAYDADGKLTKEVQKDGTTTKYTYDKVGNQKKITYSDNRSVSYTYTSTDQVKTMTDWNGTTTYEYDANGQVTKVTDGNNQTIEYTWTKLGQKKSIKYPTSDSVSYTYDNNGNLTKVTDTNGGVTNYTYDALNQVKTKKLPNGAESTYTYDKNGWLTQREETSNGASKQSYAYEYDKNGNRTKETKVSSGTTETTRYTYDVLNQLTSVVDKNGTRNYAFDEFNNRTVKEEIGKETTQYTYNNLNQLVETVQGSTVTTYDYDKRGNVAEVEENGDTKQTYVFDSTNKMSKVVTYKDSTSGSGTRETVTTKYAYDGVGNRVNTKVELNGSVTNNTTYVVDEESSYNDIIMAKDSVSGKTSIFTFSDEVISVETSGNISYYRNDEKHSVTDILDMTGKVKATIEYDEYGVIANPEVVSAGGNIFAYTGHVYEESTGLYYAKARYYDAGIGRFVSEDSYKGEANDPASLNLYGYVKNNPVNYVDSSGYYAEVIVGFGALVILLLYYTGVSMKVTGEFFSSGKANELLKNVKTVICDGVTYTVKKFKQKFSKELEWKAIAPPSVKLANTVTKSKGNKKEEKSGEKAVKPEAAVLGSKKHGIRWKEGKARAKAENKPQGQWAREDIDYATKMANSLKPKESGYFKLPKGSKSIVYMPDGRVIQATLMWLRNNGTGTWHGYPMP</sequence>
<dbReference type="InterPro" id="IPR022385">
    <property type="entry name" value="Rhs_assc_core"/>
</dbReference>